<keyword evidence="4" id="KW-1185">Reference proteome</keyword>
<comment type="caution">
    <text evidence="3">The sequence shown here is derived from an EMBL/GenBank/DDBJ whole genome shotgun (WGS) entry which is preliminary data.</text>
</comment>
<name>A0ABV7KN43_PLAOK</name>
<reference evidence="4" key="1">
    <citation type="journal article" date="2019" name="Int. J. Syst. Evol. Microbiol.">
        <title>The Global Catalogue of Microorganisms (GCM) 10K type strain sequencing project: providing services to taxonomists for standard genome sequencing and annotation.</title>
        <authorList>
            <consortium name="The Broad Institute Genomics Platform"/>
            <consortium name="The Broad Institute Genome Sequencing Center for Infectious Disease"/>
            <person name="Wu L."/>
            <person name="Ma J."/>
        </authorList>
    </citation>
    <scope>NUCLEOTIDE SEQUENCE [LARGE SCALE GENOMIC DNA]</scope>
    <source>
        <strain evidence="4">CCM 320</strain>
    </source>
</reference>
<evidence type="ECO:0000256" key="2">
    <source>
        <dbReference type="SAM" id="SignalP"/>
    </source>
</evidence>
<feature type="compositionally biased region" description="Polar residues" evidence="1">
    <location>
        <begin position="26"/>
        <end position="42"/>
    </location>
</feature>
<dbReference type="EMBL" id="JBHRUJ010000013">
    <property type="protein sequence ID" value="MFC3210875.1"/>
    <property type="molecule type" value="Genomic_DNA"/>
</dbReference>
<evidence type="ECO:0008006" key="5">
    <source>
        <dbReference type="Google" id="ProtNLM"/>
    </source>
</evidence>
<dbReference type="Proteomes" id="UP001595625">
    <property type="component" value="Unassembled WGS sequence"/>
</dbReference>
<feature type="region of interest" description="Disordered" evidence="1">
    <location>
        <begin position="20"/>
        <end position="43"/>
    </location>
</feature>
<feature type="signal peptide" evidence="2">
    <location>
        <begin position="1"/>
        <end position="19"/>
    </location>
</feature>
<evidence type="ECO:0000256" key="1">
    <source>
        <dbReference type="SAM" id="MobiDB-lite"/>
    </source>
</evidence>
<evidence type="ECO:0000313" key="4">
    <source>
        <dbReference type="Proteomes" id="UP001595625"/>
    </source>
</evidence>
<proteinExistence type="predicted"/>
<evidence type="ECO:0000313" key="3">
    <source>
        <dbReference type="EMBL" id="MFC3210875.1"/>
    </source>
</evidence>
<feature type="chain" id="PRO_5046201878" description="Lipoprotein" evidence="2">
    <location>
        <begin position="20"/>
        <end position="177"/>
    </location>
</feature>
<sequence length="177" mass="19119">MKKLLVIGLSSLLFLGACSSEESGDTSKATDSSNSETASTDNAEVKKELMRFYMAVPNTINEVDGDLNTFEQQQAEEILPEGDELTALKEAAASSAEEASQAVEGIEIPEALSDKEEDIQSALGMISESYDMKAAALAEEETSFEAANEKFAEADEIFNSILEEYELIPSSIQNEVN</sequence>
<organism evidence="3 4">
    <name type="scientific">Planomicrobium okeanokoites</name>
    <name type="common">Planococcus okeanokoites</name>
    <name type="synonym">Flavobacterium okeanokoites</name>
    <dbReference type="NCBI Taxonomy" id="244"/>
    <lineage>
        <taxon>Bacteria</taxon>
        <taxon>Bacillati</taxon>
        <taxon>Bacillota</taxon>
        <taxon>Bacilli</taxon>
        <taxon>Bacillales</taxon>
        <taxon>Caryophanaceae</taxon>
        <taxon>Planomicrobium</taxon>
    </lineage>
</organism>
<accession>A0ABV7KN43</accession>
<protein>
    <recommendedName>
        <fullName evidence="5">Lipoprotein</fullName>
    </recommendedName>
</protein>
<keyword evidence="2" id="KW-0732">Signal</keyword>
<gene>
    <name evidence="3" type="ORF">ACFOEJ_07330</name>
</gene>
<dbReference type="RefSeq" id="WP_084242503.1">
    <property type="nucleotide sequence ID" value="NZ_FWYH01000007.1"/>
</dbReference>
<dbReference type="PROSITE" id="PS51257">
    <property type="entry name" value="PROKAR_LIPOPROTEIN"/>
    <property type="match status" value="1"/>
</dbReference>